<proteinExistence type="predicted"/>
<evidence type="ECO:0000313" key="2">
    <source>
        <dbReference type="Proteomes" id="UP000190961"/>
    </source>
</evidence>
<evidence type="ECO:0000313" key="1">
    <source>
        <dbReference type="EMBL" id="SKC65777.1"/>
    </source>
</evidence>
<dbReference type="Proteomes" id="UP000190961">
    <property type="component" value="Unassembled WGS sequence"/>
</dbReference>
<gene>
    <name evidence="1" type="ORF">SAMN05660236_2456</name>
</gene>
<name>A0A1T5KQ14_9BACT</name>
<reference evidence="1 2" key="1">
    <citation type="submission" date="2017-02" db="EMBL/GenBank/DDBJ databases">
        <authorList>
            <person name="Peterson S.W."/>
        </authorList>
    </citation>
    <scope>NUCLEOTIDE SEQUENCE [LARGE SCALE GENOMIC DNA]</scope>
    <source>
        <strain evidence="1 2">DSM 25262</strain>
    </source>
</reference>
<protein>
    <submittedName>
        <fullName evidence="1">Uncharacterized protein</fullName>
    </submittedName>
</protein>
<dbReference type="AlphaFoldDB" id="A0A1T5KQ14"/>
<keyword evidence="2" id="KW-1185">Reference proteome</keyword>
<sequence>MGGRQDNTLASESELKIVTQKLTLRMALLYFTMLIEQERLTYWIDNFYGYGSWDAQIWYIGYEESGGDLPEDVAEKFNYLYDSQKTFETLCDIREVYRHVAFRSGGSKAGIVSNLYEYRFDRNATLHGVWKNLIAFAHGYRNEELTDVLAYQQQRFLLPDARKEALIKLYPLPCPHNHGWYYSWLDLPQLSFLKSRALYQDHVYNARIDRIVENIAAYRPQVVLMYGMDNINMLKQSVQKVFTDVSFKMVKAVKQQLPQYHHADLGGTTLLITTQIPALRHNRVETGFDWLEFGKTVR</sequence>
<dbReference type="EMBL" id="FUZU01000001">
    <property type="protein sequence ID" value="SKC65777.1"/>
    <property type="molecule type" value="Genomic_DNA"/>
</dbReference>
<organism evidence="1 2">
    <name type="scientific">Ohtaekwangia koreensis</name>
    <dbReference type="NCBI Taxonomy" id="688867"/>
    <lineage>
        <taxon>Bacteria</taxon>
        <taxon>Pseudomonadati</taxon>
        <taxon>Bacteroidota</taxon>
        <taxon>Cytophagia</taxon>
        <taxon>Cytophagales</taxon>
        <taxon>Fulvivirgaceae</taxon>
        <taxon>Ohtaekwangia</taxon>
    </lineage>
</organism>
<accession>A0A1T5KQ14</accession>